<sequence length="249" mass="26931">MTLARLVVILLLVFVVPLAARVAWWTLRGDLPGDWGSADWSSAGLLPRPADKPDAMIHVYAARVGRWRGIVAHHAWIVVKEAGAARYTRFDKVGWGSPVRTNGWPADGRWFGNPPQLVAALEGEAAERLIPRVRAAVADYPYRGFGDYRAWPGPNSNTFIAHVLRATPELGAILPPTALGKDWRPLESWLSLTPSGTGVSLSLGGYAGITVGWVEGVDVILFGAVAGIDLRRPAVKVPFWGRFGVASLV</sequence>
<keyword evidence="2" id="KW-1185">Reference proteome</keyword>
<dbReference type="Proteomes" id="UP000323142">
    <property type="component" value="Unassembled WGS sequence"/>
</dbReference>
<reference evidence="1 2" key="2">
    <citation type="submission" date="2019-09" db="EMBL/GenBank/DDBJ databases">
        <authorList>
            <person name="Jin C."/>
        </authorList>
    </citation>
    <scope>NUCLEOTIDE SEQUENCE [LARGE SCALE GENOMIC DNA]</scope>
    <source>
        <strain evidence="1 2">BN140002</strain>
    </source>
</reference>
<organism evidence="1 2">
    <name type="scientific">Salinarimonas soli</name>
    <dbReference type="NCBI Taxonomy" id="1638099"/>
    <lineage>
        <taxon>Bacteria</taxon>
        <taxon>Pseudomonadati</taxon>
        <taxon>Pseudomonadota</taxon>
        <taxon>Alphaproteobacteria</taxon>
        <taxon>Hyphomicrobiales</taxon>
        <taxon>Salinarimonadaceae</taxon>
        <taxon>Salinarimonas</taxon>
    </lineage>
</organism>
<name>A0A5B2VFV0_9HYPH</name>
<evidence type="ECO:0000313" key="1">
    <source>
        <dbReference type="EMBL" id="KAA2237350.1"/>
    </source>
</evidence>
<evidence type="ECO:0000313" key="2">
    <source>
        <dbReference type="Proteomes" id="UP000323142"/>
    </source>
</evidence>
<proteinExistence type="predicted"/>
<gene>
    <name evidence="1" type="ORF">F0L46_10145</name>
</gene>
<protein>
    <submittedName>
        <fullName evidence="1">DUF3750 domain-containing protein</fullName>
    </submittedName>
</protein>
<dbReference type="AlphaFoldDB" id="A0A5B2VFV0"/>
<reference evidence="1 2" key="1">
    <citation type="submission" date="2019-09" db="EMBL/GenBank/DDBJ databases">
        <title>Salinarimonas rosea gen. nov., sp. nov., a new member of the a-2 subgroup of the Proteobacteria.</title>
        <authorList>
            <person name="Liu J."/>
        </authorList>
    </citation>
    <scope>NUCLEOTIDE SEQUENCE [LARGE SCALE GENOMIC DNA]</scope>
    <source>
        <strain evidence="1 2">BN140002</strain>
    </source>
</reference>
<dbReference type="InterPro" id="IPR022224">
    <property type="entry name" value="DUF3750"/>
</dbReference>
<dbReference type="Pfam" id="PF12570">
    <property type="entry name" value="DUF3750"/>
    <property type="match status" value="1"/>
</dbReference>
<comment type="caution">
    <text evidence="1">The sequence shown here is derived from an EMBL/GenBank/DDBJ whole genome shotgun (WGS) entry which is preliminary data.</text>
</comment>
<accession>A0A5B2VFV0</accession>
<dbReference type="OrthoDB" id="199084at2"/>
<dbReference type="RefSeq" id="WP_149817075.1">
    <property type="nucleotide sequence ID" value="NZ_VUOA01000019.1"/>
</dbReference>
<dbReference type="EMBL" id="VUOA01000019">
    <property type="protein sequence ID" value="KAA2237350.1"/>
    <property type="molecule type" value="Genomic_DNA"/>
</dbReference>